<proteinExistence type="predicted"/>
<evidence type="ECO:0000313" key="3">
    <source>
        <dbReference type="Proteomes" id="UP001580346"/>
    </source>
</evidence>
<dbReference type="Proteomes" id="UP001580346">
    <property type="component" value="Unassembled WGS sequence"/>
</dbReference>
<comment type="caution">
    <text evidence="2">The sequence shown here is derived from an EMBL/GenBank/DDBJ whole genome shotgun (WGS) entry which is preliminary data.</text>
</comment>
<keyword evidence="3" id="KW-1185">Reference proteome</keyword>
<evidence type="ECO:0000256" key="1">
    <source>
        <dbReference type="SAM" id="MobiDB-lite"/>
    </source>
</evidence>
<feature type="region of interest" description="Disordered" evidence="1">
    <location>
        <begin position="1"/>
        <end position="31"/>
    </location>
</feature>
<dbReference type="EMBL" id="JBHHMI010000035">
    <property type="protein sequence ID" value="MFB5269617.1"/>
    <property type="molecule type" value="Genomic_DNA"/>
</dbReference>
<evidence type="ECO:0000313" key="2">
    <source>
        <dbReference type="EMBL" id="MFB5269617.1"/>
    </source>
</evidence>
<feature type="compositionally biased region" description="Basic and acidic residues" evidence="1">
    <location>
        <begin position="1"/>
        <end position="15"/>
    </location>
</feature>
<sequence length="85" mass="10393">MENPEELERRLREMLTEGEMQTGDSKEQERVNFAPKYEVRIQTRLDPIVEHTLKYRSMARELDDRYEDYMKRAQQSRPTNEWGQK</sequence>
<name>A0ABV5AZH1_9BACL</name>
<dbReference type="RefSeq" id="WP_375357887.1">
    <property type="nucleotide sequence ID" value="NZ_JBHHMI010000035.1"/>
</dbReference>
<reference evidence="2 3" key="1">
    <citation type="submission" date="2024-09" db="EMBL/GenBank/DDBJ databases">
        <title>Paenibacillus zeirhizospherea sp. nov., isolated from surface of the maize (Zea mays) roots in a horticulture field, Hungary.</title>
        <authorList>
            <person name="Marton D."/>
            <person name="Farkas M."/>
            <person name="Bedics A."/>
            <person name="Toth E."/>
            <person name="Tancsics A."/>
            <person name="Boka K."/>
            <person name="Maroti G."/>
            <person name="Kriszt B."/>
            <person name="Cserhati M."/>
        </authorList>
    </citation>
    <scope>NUCLEOTIDE SEQUENCE [LARGE SCALE GENOMIC DNA]</scope>
    <source>
        <strain evidence="2 3">KCTC 33519</strain>
    </source>
</reference>
<accession>A0ABV5AZH1</accession>
<protein>
    <submittedName>
        <fullName evidence="2">Uncharacterized protein</fullName>
    </submittedName>
</protein>
<gene>
    <name evidence="2" type="ORF">ACE41H_22920</name>
</gene>
<organism evidence="2 3">
    <name type="scientific">Paenibacillus enshidis</name>
    <dbReference type="NCBI Taxonomy" id="1458439"/>
    <lineage>
        <taxon>Bacteria</taxon>
        <taxon>Bacillati</taxon>
        <taxon>Bacillota</taxon>
        <taxon>Bacilli</taxon>
        <taxon>Bacillales</taxon>
        <taxon>Paenibacillaceae</taxon>
        <taxon>Paenibacillus</taxon>
    </lineage>
</organism>